<comment type="subcellular location">
    <subcellularLocation>
        <location evidence="1">Cell membrane</location>
        <topology evidence="1">Multi-pass membrane protein</topology>
    </subcellularLocation>
</comment>
<evidence type="ECO:0000256" key="2">
    <source>
        <dbReference type="ARBA" id="ARBA00022475"/>
    </source>
</evidence>
<dbReference type="PANTHER" id="PTHR23028:SF53">
    <property type="entry name" value="ACYL_TRANSF_3 DOMAIN-CONTAINING PROTEIN"/>
    <property type="match status" value="1"/>
</dbReference>
<feature type="region of interest" description="Disordered" evidence="8">
    <location>
        <begin position="399"/>
        <end position="420"/>
    </location>
</feature>
<dbReference type="KEGG" id="apr:Apre_0580"/>
<keyword evidence="4 9" id="KW-0812">Transmembrane</keyword>
<feature type="transmembrane region" description="Helical" evidence="9">
    <location>
        <begin position="31"/>
        <end position="50"/>
    </location>
</feature>
<dbReference type="STRING" id="525919.Apre_0580"/>
<keyword evidence="12" id="KW-1185">Reference proteome</keyword>
<dbReference type="eggNOG" id="COG1835">
    <property type="taxonomic scope" value="Bacteria"/>
</dbReference>
<dbReference type="AlphaFoldDB" id="C7RGL3"/>
<sequence>MKKNLYNVTMLKALSLIAVSIYHLLSHRLSGGFLGVIIFMIISGFFLERASVKSSSEVDIRVYLKKIKARILKIMSPIWTIVAISLLFALVFSREIFDDSIQSSLSTIFAVENIRAIVKGISYFDRSGNFNLFTHLWYISVYIQVVIIYYLIDYLINKFDLGGKRLGIFASLTLISTMISYYLSFTKAPIIRIYYGTDTRISAFFIGVCANILYRENKNKIKGIDHKKLARILLIPIVLPFFFINGKSLWIYRTFFLAYELIVALFLVLIYDLEIKNHIAYRKQRPFYKFMIWLGDRSYYYYLWQYIIQVFFTYFLRTRIENRILFYGLELIVLVLISEISYQFLMSNKKFRSKKLIGSLVLIIMLNIVSFAIGNKKQEEMDKFKQNFSQNEAEIKKRNEDAKKIKSKASSGKNTSKEKENLNFKEKAYDDFNFTDKELSFLKGISITAVGDSVLMNVDSYLRDYVPNLYLDGEVGRDMPEGPERLLAIKNDIGLNDIILVGLGSNGSANDSDMEAIMDIADGRDVYFVNTSHLESYMDQVNKNIKAFTDSHDKAHLVDWRSFVKDRDDLLAVDRVHPNVEGSTDYAELILRKILNVNKIES</sequence>
<evidence type="ECO:0000259" key="10">
    <source>
        <dbReference type="Pfam" id="PF01757"/>
    </source>
</evidence>
<dbReference type="GO" id="GO:0009103">
    <property type="term" value="P:lipopolysaccharide biosynthetic process"/>
    <property type="evidence" value="ECO:0007669"/>
    <property type="project" value="TreeGrafter"/>
</dbReference>
<dbReference type="EMBL" id="CP001708">
    <property type="protein sequence ID" value="ACV28624.1"/>
    <property type="molecule type" value="Genomic_DNA"/>
</dbReference>
<feature type="transmembrane region" description="Helical" evidence="9">
    <location>
        <begin position="324"/>
        <end position="344"/>
    </location>
</feature>
<evidence type="ECO:0000256" key="4">
    <source>
        <dbReference type="ARBA" id="ARBA00022692"/>
    </source>
</evidence>
<dbReference type="Pfam" id="PF01757">
    <property type="entry name" value="Acyl_transf_3"/>
    <property type="match status" value="1"/>
</dbReference>
<keyword evidence="7 11" id="KW-0012">Acyltransferase</keyword>
<feature type="transmembrane region" description="Helical" evidence="9">
    <location>
        <begin position="226"/>
        <end position="244"/>
    </location>
</feature>
<protein>
    <submittedName>
        <fullName evidence="11">Acyltransferase 3</fullName>
    </submittedName>
</protein>
<dbReference type="InterPro" id="IPR050879">
    <property type="entry name" value="Acyltransferase_3"/>
</dbReference>
<feature type="transmembrane region" description="Helical" evidence="9">
    <location>
        <begin position="356"/>
        <end position="374"/>
    </location>
</feature>
<dbReference type="InterPro" id="IPR002656">
    <property type="entry name" value="Acyl_transf_3_dom"/>
</dbReference>
<evidence type="ECO:0000313" key="12">
    <source>
        <dbReference type="Proteomes" id="UP000002294"/>
    </source>
</evidence>
<evidence type="ECO:0000256" key="8">
    <source>
        <dbReference type="SAM" id="MobiDB-lite"/>
    </source>
</evidence>
<dbReference type="HOGENOM" id="CLU_005679_11_2_9"/>
<gene>
    <name evidence="11" type="ordered locus">Apre_0580</name>
</gene>
<feature type="transmembrane region" description="Helical" evidence="9">
    <location>
        <begin position="250"/>
        <end position="273"/>
    </location>
</feature>
<dbReference type="RefSeq" id="WP_015777535.1">
    <property type="nucleotide sequence ID" value="NC_013171.1"/>
</dbReference>
<organism evidence="11 12">
    <name type="scientific">Anaerococcus prevotii (strain ATCC 9321 / DSM 20548 / JCM 6508 / NCTC 11806 / PC1)</name>
    <name type="common">Peptostreptococcus prevotii</name>
    <name type="synonym">Peptococcus prevotii</name>
    <dbReference type="NCBI Taxonomy" id="525919"/>
    <lineage>
        <taxon>Bacteria</taxon>
        <taxon>Bacillati</taxon>
        <taxon>Bacillota</taxon>
        <taxon>Tissierellia</taxon>
        <taxon>Tissierellales</taxon>
        <taxon>Peptoniphilaceae</taxon>
        <taxon>Anaerococcus</taxon>
    </lineage>
</organism>
<dbReference type="GO" id="GO:0005886">
    <property type="term" value="C:plasma membrane"/>
    <property type="evidence" value="ECO:0007669"/>
    <property type="project" value="UniProtKB-SubCell"/>
</dbReference>
<evidence type="ECO:0000256" key="5">
    <source>
        <dbReference type="ARBA" id="ARBA00022989"/>
    </source>
</evidence>
<evidence type="ECO:0000256" key="1">
    <source>
        <dbReference type="ARBA" id="ARBA00004651"/>
    </source>
</evidence>
<keyword evidence="5 9" id="KW-1133">Transmembrane helix</keyword>
<dbReference type="Gene3D" id="3.40.50.1110">
    <property type="entry name" value="SGNH hydrolase"/>
    <property type="match status" value="1"/>
</dbReference>
<feature type="transmembrane region" description="Helical" evidence="9">
    <location>
        <begin position="5"/>
        <end position="25"/>
    </location>
</feature>
<keyword evidence="6 9" id="KW-0472">Membrane</keyword>
<feature type="transmembrane region" description="Helical" evidence="9">
    <location>
        <begin position="191"/>
        <end position="214"/>
    </location>
</feature>
<keyword evidence="3" id="KW-0808">Transferase</keyword>
<evidence type="ECO:0000256" key="6">
    <source>
        <dbReference type="ARBA" id="ARBA00023136"/>
    </source>
</evidence>
<dbReference type="GO" id="GO:0016747">
    <property type="term" value="F:acyltransferase activity, transferring groups other than amino-acyl groups"/>
    <property type="evidence" value="ECO:0007669"/>
    <property type="project" value="InterPro"/>
</dbReference>
<evidence type="ECO:0000313" key="11">
    <source>
        <dbReference type="EMBL" id="ACV28624.1"/>
    </source>
</evidence>
<evidence type="ECO:0000256" key="7">
    <source>
        <dbReference type="ARBA" id="ARBA00023315"/>
    </source>
</evidence>
<keyword evidence="2" id="KW-1003">Cell membrane</keyword>
<dbReference type="SUPFAM" id="SSF52266">
    <property type="entry name" value="SGNH hydrolase"/>
    <property type="match status" value="1"/>
</dbReference>
<feature type="transmembrane region" description="Helical" evidence="9">
    <location>
        <begin position="168"/>
        <end position="185"/>
    </location>
</feature>
<feature type="transmembrane region" description="Helical" evidence="9">
    <location>
        <begin position="71"/>
        <end position="92"/>
    </location>
</feature>
<name>C7RGL3_ANAPD</name>
<reference evidence="11 12" key="1">
    <citation type="journal article" date="2009" name="Stand. Genomic Sci.">
        <title>Complete genome sequence of Anaerococcus prevotii type strain (PC1).</title>
        <authorList>
            <person name="Labutti K."/>
            <person name="Pukall R."/>
            <person name="Steenblock K."/>
            <person name="Glavina Del Rio T."/>
            <person name="Tice H."/>
            <person name="Copeland A."/>
            <person name="Cheng J.F."/>
            <person name="Lucas S."/>
            <person name="Chen F."/>
            <person name="Nolan M."/>
            <person name="Bruce D."/>
            <person name="Goodwin L."/>
            <person name="Pitluck S."/>
            <person name="Ivanova N."/>
            <person name="Mavromatis K."/>
            <person name="Ovchinnikova G."/>
            <person name="Pati A."/>
            <person name="Chen A."/>
            <person name="Palaniappan K."/>
            <person name="Land M."/>
            <person name="Hauser L."/>
            <person name="Chang Y.J."/>
            <person name="Jeffries C.D."/>
            <person name="Chain P."/>
            <person name="Saunders E."/>
            <person name="Brettin T."/>
            <person name="Detter J.C."/>
            <person name="Han C."/>
            <person name="Goker M."/>
            <person name="Bristow J."/>
            <person name="Eisen J.A."/>
            <person name="Markowitz V."/>
            <person name="Hugenholtz P."/>
            <person name="Kyrpides N.C."/>
            <person name="Klenk H.P."/>
            <person name="Lapidus A."/>
        </authorList>
    </citation>
    <scope>NUCLEOTIDE SEQUENCE [LARGE SCALE GENOMIC DNA]</scope>
    <source>
        <strain evidence="12">ATCC 9321 / DSM 20548 / JCM 6508 / NCTC 11806 / PC1</strain>
    </source>
</reference>
<evidence type="ECO:0000256" key="3">
    <source>
        <dbReference type="ARBA" id="ARBA00022679"/>
    </source>
</evidence>
<dbReference type="PANTHER" id="PTHR23028">
    <property type="entry name" value="ACETYLTRANSFERASE"/>
    <property type="match status" value="1"/>
</dbReference>
<feature type="domain" description="Acyltransferase 3" evidence="10">
    <location>
        <begin position="7"/>
        <end position="338"/>
    </location>
</feature>
<dbReference type="Proteomes" id="UP000002294">
    <property type="component" value="Chromosome"/>
</dbReference>
<proteinExistence type="predicted"/>
<feature type="transmembrane region" description="Helical" evidence="9">
    <location>
        <begin position="136"/>
        <end position="156"/>
    </location>
</feature>
<evidence type="ECO:0000256" key="9">
    <source>
        <dbReference type="SAM" id="Phobius"/>
    </source>
</evidence>
<dbReference type="InterPro" id="IPR036514">
    <property type="entry name" value="SGNH_hydro_sf"/>
</dbReference>
<accession>C7RGL3</accession>